<dbReference type="Pfam" id="PF00356">
    <property type="entry name" value="LacI"/>
    <property type="match status" value="1"/>
</dbReference>
<proteinExistence type="predicted"/>
<evidence type="ECO:0000313" key="6">
    <source>
        <dbReference type="Proteomes" id="UP000194577"/>
    </source>
</evidence>
<dbReference type="EMBL" id="MTPX02000040">
    <property type="protein sequence ID" value="PHP52845.1"/>
    <property type="molecule type" value="Genomic_DNA"/>
</dbReference>
<name>A0ABX4MFN9_9ACTO</name>
<evidence type="ECO:0000259" key="4">
    <source>
        <dbReference type="PROSITE" id="PS50932"/>
    </source>
</evidence>
<dbReference type="CDD" id="cd06267">
    <property type="entry name" value="PBP1_LacI_sugar_binding-like"/>
    <property type="match status" value="1"/>
</dbReference>
<dbReference type="PANTHER" id="PTHR30146">
    <property type="entry name" value="LACI-RELATED TRANSCRIPTIONAL REPRESSOR"/>
    <property type="match status" value="1"/>
</dbReference>
<dbReference type="InterPro" id="IPR010982">
    <property type="entry name" value="Lambda_DNA-bd_dom_sf"/>
</dbReference>
<keyword evidence="3" id="KW-0804">Transcription</keyword>
<dbReference type="InterPro" id="IPR028082">
    <property type="entry name" value="Peripla_BP_I"/>
</dbReference>
<evidence type="ECO:0000256" key="3">
    <source>
        <dbReference type="ARBA" id="ARBA00023163"/>
    </source>
</evidence>
<dbReference type="InterPro" id="IPR000843">
    <property type="entry name" value="HTH_LacI"/>
</dbReference>
<reference evidence="5 6" key="1">
    <citation type="submission" date="2017-10" db="EMBL/GenBank/DDBJ databases">
        <title>Draft genome sequence of cellulolytic Actinomyces sp CtC72 isolated from cattle rumen fluid.</title>
        <authorList>
            <person name="Joshi A.J."/>
            <person name="Vasudevan G."/>
            <person name="Lanjekar V.B."/>
            <person name="Hivarkar S."/>
            <person name="Engineer A."/>
            <person name="Pore S.D."/>
            <person name="Dhakephalkar P.K."/>
            <person name="Dagar S."/>
        </authorList>
    </citation>
    <scope>NUCLEOTIDE SEQUENCE [LARGE SCALE GENOMIC DNA]</scope>
    <source>
        <strain evidence="6">CtC72</strain>
    </source>
</reference>
<protein>
    <submittedName>
        <fullName evidence="5">LacI family transcriptional regulator</fullName>
    </submittedName>
</protein>
<dbReference type="Proteomes" id="UP000194577">
    <property type="component" value="Unassembled WGS sequence"/>
</dbReference>
<dbReference type="InterPro" id="IPR046335">
    <property type="entry name" value="LacI/GalR-like_sensor"/>
</dbReference>
<organism evidence="5 6">
    <name type="scientific">Actinomyces ruminis</name>
    <dbReference type="NCBI Taxonomy" id="1937003"/>
    <lineage>
        <taxon>Bacteria</taxon>
        <taxon>Bacillati</taxon>
        <taxon>Actinomycetota</taxon>
        <taxon>Actinomycetes</taxon>
        <taxon>Actinomycetales</taxon>
        <taxon>Actinomycetaceae</taxon>
        <taxon>Actinomyces</taxon>
    </lineage>
</organism>
<dbReference type="SMART" id="SM00354">
    <property type="entry name" value="HTH_LACI"/>
    <property type="match status" value="1"/>
</dbReference>
<dbReference type="SUPFAM" id="SSF47413">
    <property type="entry name" value="lambda repressor-like DNA-binding domains"/>
    <property type="match status" value="1"/>
</dbReference>
<dbReference type="PROSITE" id="PS00356">
    <property type="entry name" value="HTH_LACI_1"/>
    <property type="match status" value="1"/>
</dbReference>
<dbReference type="Pfam" id="PF13377">
    <property type="entry name" value="Peripla_BP_3"/>
    <property type="match status" value="1"/>
</dbReference>
<feature type="domain" description="HTH lacI-type" evidence="4">
    <location>
        <begin position="6"/>
        <end position="65"/>
    </location>
</feature>
<dbReference type="PROSITE" id="PS50932">
    <property type="entry name" value="HTH_LACI_2"/>
    <property type="match status" value="1"/>
</dbReference>
<evidence type="ECO:0000256" key="2">
    <source>
        <dbReference type="ARBA" id="ARBA00023125"/>
    </source>
</evidence>
<gene>
    <name evidence="5" type="ORF">BW737_006995</name>
</gene>
<dbReference type="Gene3D" id="3.40.50.2300">
    <property type="match status" value="2"/>
</dbReference>
<dbReference type="SUPFAM" id="SSF53822">
    <property type="entry name" value="Periplasmic binding protein-like I"/>
    <property type="match status" value="1"/>
</dbReference>
<evidence type="ECO:0000313" key="5">
    <source>
        <dbReference type="EMBL" id="PHP52845.1"/>
    </source>
</evidence>
<comment type="caution">
    <text evidence="5">The sequence shown here is derived from an EMBL/GenBank/DDBJ whole genome shotgun (WGS) entry which is preliminary data.</text>
</comment>
<sequence>MMQRRVRLRDVARAAGVSVATASTALSERGKGGTTRLSEQTRQRVRQAARALGYVPSEAARGLVTGASGRIAIVVPNLYQPYFSRLAELLINELARRGLRSTIRLTEDVPARERDAVMGVSMGDADGVLICPHHLDDALLGGRRPPLPVVQIGATPTAGIARVAMDEYGGALAAARHLVSAGRSRIAYMAQMDGDGGPRLEAYRFALDEAGIDLDPALIVRGEDWDRRDTGLESTIGLLRSGIGFDALMCINDAVAIGALRALQAAGVAVPRDVAVTGFDNTVEGEFTTPSLTTVDPGTDAMARAAVECLVAQLQGETAGTPAEAPTTLIVRDSSR</sequence>
<keyword evidence="2" id="KW-0238">DNA-binding</keyword>
<dbReference type="Gene3D" id="1.10.260.40">
    <property type="entry name" value="lambda repressor-like DNA-binding domains"/>
    <property type="match status" value="1"/>
</dbReference>
<dbReference type="CDD" id="cd01392">
    <property type="entry name" value="HTH_LacI"/>
    <property type="match status" value="1"/>
</dbReference>
<dbReference type="PANTHER" id="PTHR30146:SF109">
    <property type="entry name" value="HTH-TYPE TRANSCRIPTIONAL REGULATOR GALS"/>
    <property type="match status" value="1"/>
</dbReference>
<keyword evidence="6" id="KW-1185">Reference proteome</keyword>
<evidence type="ECO:0000256" key="1">
    <source>
        <dbReference type="ARBA" id="ARBA00023015"/>
    </source>
</evidence>
<keyword evidence="1" id="KW-0805">Transcription regulation</keyword>
<accession>A0ABX4MFN9</accession>